<dbReference type="GO" id="GO:0005829">
    <property type="term" value="C:cytosol"/>
    <property type="evidence" value="ECO:0007669"/>
    <property type="project" value="TreeGrafter"/>
</dbReference>
<dbReference type="GO" id="GO:1990904">
    <property type="term" value="C:ribonucleoprotein complex"/>
    <property type="evidence" value="ECO:0007669"/>
    <property type="project" value="TreeGrafter"/>
</dbReference>
<dbReference type="FunFam" id="3.30.70.870:FF:000002">
    <property type="entry name" value="Translation elongation factor 2"/>
    <property type="match status" value="1"/>
</dbReference>
<dbReference type="InterPro" id="IPR035647">
    <property type="entry name" value="EFG_III/V"/>
</dbReference>
<dbReference type="OrthoDB" id="364892at2759"/>
<dbReference type="PANTHER" id="PTHR42908:SF10">
    <property type="entry name" value="EUKARYOTIC TRANSLATION ELONGATION FACTOR 2"/>
    <property type="match status" value="1"/>
</dbReference>
<reference evidence="7" key="1">
    <citation type="submission" date="2020-07" db="EMBL/GenBank/DDBJ databases">
        <title>Multicomponent nature underlies the extraordinary mechanical properties of spider dragline silk.</title>
        <authorList>
            <person name="Kono N."/>
            <person name="Nakamura H."/>
            <person name="Mori M."/>
            <person name="Yoshida Y."/>
            <person name="Ohtoshi R."/>
            <person name="Malay A.D."/>
            <person name="Moran D.A.P."/>
            <person name="Tomita M."/>
            <person name="Numata K."/>
            <person name="Arakawa K."/>
        </authorList>
    </citation>
    <scope>NUCLEOTIDE SEQUENCE</scope>
</reference>
<feature type="domain" description="Elongation Factor G" evidence="6">
    <location>
        <begin position="95"/>
        <end position="155"/>
    </location>
</feature>
<dbReference type="SUPFAM" id="SSF54980">
    <property type="entry name" value="EF-G C-terminal domain-like"/>
    <property type="match status" value="1"/>
</dbReference>
<dbReference type="GO" id="GO:0005525">
    <property type="term" value="F:GTP binding"/>
    <property type="evidence" value="ECO:0007669"/>
    <property type="project" value="UniProtKB-KW"/>
</dbReference>
<keyword evidence="1" id="KW-0963">Cytoplasm</keyword>
<dbReference type="PANTHER" id="PTHR42908">
    <property type="entry name" value="TRANSLATION ELONGATION FACTOR-RELATED"/>
    <property type="match status" value="1"/>
</dbReference>
<comment type="caution">
    <text evidence="7">The sequence shown here is derived from an EMBL/GenBank/DDBJ whole genome shotgun (WGS) entry which is preliminary data.</text>
</comment>
<dbReference type="GO" id="GO:0043022">
    <property type="term" value="F:ribosome binding"/>
    <property type="evidence" value="ECO:0007669"/>
    <property type="project" value="TreeGrafter"/>
</dbReference>
<keyword evidence="5" id="KW-0342">GTP-binding</keyword>
<dbReference type="InterPro" id="IPR041095">
    <property type="entry name" value="EFG_II"/>
</dbReference>
<dbReference type="GO" id="GO:0003924">
    <property type="term" value="F:GTPase activity"/>
    <property type="evidence" value="ECO:0007669"/>
    <property type="project" value="TreeGrafter"/>
</dbReference>
<evidence type="ECO:0000256" key="2">
    <source>
        <dbReference type="ARBA" id="ARBA00022741"/>
    </source>
</evidence>
<evidence type="ECO:0000256" key="4">
    <source>
        <dbReference type="ARBA" id="ARBA00022917"/>
    </source>
</evidence>
<keyword evidence="4" id="KW-0648">Protein biosynthesis</keyword>
<keyword evidence="2" id="KW-0547">Nucleotide-binding</keyword>
<evidence type="ECO:0000313" key="8">
    <source>
        <dbReference type="Proteomes" id="UP000887116"/>
    </source>
</evidence>
<dbReference type="GO" id="GO:0003746">
    <property type="term" value="F:translation elongation factor activity"/>
    <property type="evidence" value="ECO:0007669"/>
    <property type="project" value="UniProtKB-KW"/>
</dbReference>
<gene>
    <name evidence="7" type="primary">EF2</name>
    <name evidence="7" type="ORF">TNCT_400991</name>
</gene>
<dbReference type="Proteomes" id="UP000887116">
    <property type="component" value="Unassembled WGS sequence"/>
</dbReference>
<evidence type="ECO:0000256" key="5">
    <source>
        <dbReference type="ARBA" id="ARBA00023134"/>
    </source>
</evidence>
<dbReference type="EMBL" id="BMAO01028208">
    <property type="protein sequence ID" value="GFR22762.1"/>
    <property type="molecule type" value="Genomic_DNA"/>
</dbReference>
<dbReference type="Gene3D" id="3.30.70.870">
    <property type="entry name" value="Elongation Factor G (Translational Gtpase), domain 3"/>
    <property type="match status" value="1"/>
</dbReference>
<evidence type="ECO:0000256" key="1">
    <source>
        <dbReference type="ARBA" id="ARBA00022490"/>
    </source>
</evidence>
<evidence type="ECO:0000313" key="7">
    <source>
        <dbReference type="EMBL" id="GFR22762.1"/>
    </source>
</evidence>
<proteinExistence type="predicted"/>
<protein>
    <submittedName>
        <fullName evidence="7">Elongation factor 2</fullName>
    </submittedName>
</protein>
<evidence type="ECO:0000256" key="3">
    <source>
        <dbReference type="ARBA" id="ARBA00022768"/>
    </source>
</evidence>
<name>A0A8X6LW22_TRICU</name>
<accession>A0A8X6LW22</accession>
<keyword evidence="3 7" id="KW-0251">Elongation factor</keyword>
<dbReference type="AlphaFoldDB" id="A0A8X6LW22"/>
<sequence>MSYDVIIGLNVLMKGVTIINENGVRIKNKSKCTEEVTTLSILPINLSPDDFENNIAPDIPQIYQSKVKTIAPNFDPGKKDGLHEGDDQRTVTLSPVVRVAVELQHASNLPKLKDGLKHLAKPDPIIQSVIEETGEHIVAGTEELHLENCFKDLEENNACISLNNTDPVVVVPEGMPKENKRSAHEKRYSRIKENKDYYFIPKLKQKIEKSIVNYDHRVLMNHKRRKKEGFLHPFQIEDVPLKTYRSDHLGPHRIIKLKEGVMERFVQLAQDFQQ</sequence>
<organism evidence="7 8">
    <name type="scientific">Trichonephila clavata</name>
    <name type="common">Joro spider</name>
    <name type="synonym">Nephila clavata</name>
    <dbReference type="NCBI Taxonomy" id="2740835"/>
    <lineage>
        <taxon>Eukaryota</taxon>
        <taxon>Metazoa</taxon>
        <taxon>Ecdysozoa</taxon>
        <taxon>Arthropoda</taxon>
        <taxon>Chelicerata</taxon>
        <taxon>Arachnida</taxon>
        <taxon>Araneae</taxon>
        <taxon>Araneomorphae</taxon>
        <taxon>Entelegynae</taxon>
        <taxon>Araneoidea</taxon>
        <taxon>Nephilidae</taxon>
        <taxon>Trichonephila</taxon>
    </lineage>
</organism>
<dbReference type="Pfam" id="PF14492">
    <property type="entry name" value="EFG_III"/>
    <property type="match status" value="1"/>
</dbReference>
<keyword evidence="8" id="KW-1185">Reference proteome</keyword>
<evidence type="ECO:0000259" key="6">
    <source>
        <dbReference type="Pfam" id="PF14492"/>
    </source>
</evidence>